<dbReference type="GO" id="GO:0004565">
    <property type="term" value="F:beta-galactosidase activity"/>
    <property type="evidence" value="ECO:0007669"/>
    <property type="project" value="UniProtKB-ARBA"/>
</dbReference>
<evidence type="ECO:0000256" key="2">
    <source>
        <dbReference type="ARBA" id="ARBA00023295"/>
    </source>
</evidence>
<name>A0A165EMW4_EXIGL</name>
<sequence>SLYMLYGGTNWGGLSCPLVGTSYDYSSPIQETRIISTKYQETKLIGLQVRAAKDLVATERAGNGTSYSSNPLIWTTELRSVDTNSGFYIVRHNPSNLLSADSFKLSVSTTRGNFTIPQSDGEFVLNGHESKILSVDYALTGGRALVYSTAEVLALSTVDARAPVLTLWAPAGTVGEFLLSGVRSGRFFQGSGKITNRPDGTTLVSIPQVAGVSVLQFADGLRIVVLDKPAAYSTFVPSLTADPAAPHNKNLVVVGPHLVRSAKINGLVVALTGDMNTATTVEVFAPLPAIALTWNGRLLIATRTLYGSLKARYTPPALDGVKFGKAVWRSADGLPESRADYDDSRWTKADKMSTLSTFQPDTLPVLYGEEYGIWMGNILWRGRFTGADATGVFLSVAGGNAMGYSAY</sequence>
<dbReference type="AlphaFoldDB" id="A0A165EMW4"/>
<proteinExistence type="predicted"/>
<feature type="domain" description="Beta-galactosidase" evidence="3">
    <location>
        <begin position="54"/>
        <end position="234"/>
    </location>
</feature>
<feature type="non-terminal residue" evidence="4">
    <location>
        <position position="407"/>
    </location>
</feature>
<dbReference type="InterPro" id="IPR037110">
    <property type="entry name" value="Betagal_dom2_sf"/>
</dbReference>
<dbReference type="Gene3D" id="2.102.20.10">
    <property type="entry name" value="Beta-galactosidase, domain 2"/>
    <property type="match status" value="1"/>
</dbReference>
<dbReference type="SUPFAM" id="SSF117100">
    <property type="entry name" value="Beta-galactosidase LacA, domain 3"/>
    <property type="match status" value="1"/>
</dbReference>
<gene>
    <name evidence="4" type="ORF">EXIGLDRAFT_565299</name>
</gene>
<organism evidence="4 5">
    <name type="scientific">Exidia glandulosa HHB12029</name>
    <dbReference type="NCBI Taxonomy" id="1314781"/>
    <lineage>
        <taxon>Eukaryota</taxon>
        <taxon>Fungi</taxon>
        <taxon>Dikarya</taxon>
        <taxon>Basidiomycota</taxon>
        <taxon>Agaricomycotina</taxon>
        <taxon>Agaricomycetes</taxon>
        <taxon>Auriculariales</taxon>
        <taxon>Exidiaceae</taxon>
        <taxon>Exidia</taxon>
    </lineage>
</organism>
<keyword evidence="5" id="KW-1185">Reference proteome</keyword>
<dbReference type="SUPFAM" id="SSF49785">
    <property type="entry name" value="Galactose-binding domain-like"/>
    <property type="match status" value="1"/>
</dbReference>
<dbReference type="Gene3D" id="2.60.120.260">
    <property type="entry name" value="Galactose-binding domain-like"/>
    <property type="match status" value="1"/>
</dbReference>
<dbReference type="Gene3D" id="2.60.390.10">
    <property type="entry name" value="Beta-galactosidase, domain 3"/>
    <property type="match status" value="1"/>
</dbReference>
<dbReference type="InterPro" id="IPR017853">
    <property type="entry name" value="GH"/>
</dbReference>
<dbReference type="Pfam" id="PF13364">
    <property type="entry name" value="BetaGal_ABD2"/>
    <property type="match status" value="1"/>
</dbReference>
<dbReference type="Pfam" id="PF13363">
    <property type="entry name" value="BetaGal_dom3"/>
    <property type="match status" value="1"/>
</dbReference>
<dbReference type="Pfam" id="PF01301">
    <property type="entry name" value="Glyco_hydro_35"/>
    <property type="match status" value="1"/>
</dbReference>
<reference evidence="4 5" key="1">
    <citation type="journal article" date="2016" name="Mol. Biol. Evol.">
        <title>Comparative Genomics of Early-Diverging Mushroom-Forming Fungi Provides Insights into the Origins of Lignocellulose Decay Capabilities.</title>
        <authorList>
            <person name="Nagy L.G."/>
            <person name="Riley R."/>
            <person name="Tritt A."/>
            <person name="Adam C."/>
            <person name="Daum C."/>
            <person name="Floudas D."/>
            <person name="Sun H."/>
            <person name="Yadav J.S."/>
            <person name="Pangilinan J."/>
            <person name="Larsson K.H."/>
            <person name="Matsuura K."/>
            <person name="Barry K."/>
            <person name="Labutti K."/>
            <person name="Kuo R."/>
            <person name="Ohm R.A."/>
            <person name="Bhattacharya S.S."/>
            <person name="Shirouzu T."/>
            <person name="Yoshinaga Y."/>
            <person name="Martin F.M."/>
            <person name="Grigoriev I.V."/>
            <person name="Hibbett D.S."/>
        </authorList>
    </citation>
    <scope>NUCLEOTIDE SEQUENCE [LARGE SCALE GENOMIC DNA]</scope>
    <source>
        <strain evidence="4 5">HHB12029</strain>
    </source>
</reference>
<dbReference type="InterPro" id="IPR025972">
    <property type="entry name" value="BetaGal_dom3"/>
</dbReference>
<keyword evidence="2" id="KW-0326">Glycosidase</keyword>
<dbReference type="InterPro" id="IPR018954">
    <property type="entry name" value="Betagal_dom2"/>
</dbReference>
<evidence type="ECO:0000313" key="4">
    <source>
        <dbReference type="EMBL" id="KZV87312.1"/>
    </source>
</evidence>
<dbReference type="InParanoid" id="A0A165EMW4"/>
<dbReference type="SUPFAM" id="SSF51011">
    <property type="entry name" value="Glycosyl hydrolase domain"/>
    <property type="match status" value="1"/>
</dbReference>
<accession>A0A165EMW4</accession>
<protein>
    <recommendedName>
        <fullName evidence="3">Beta-galactosidase domain-containing protein</fullName>
    </recommendedName>
</protein>
<evidence type="ECO:0000259" key="3">
    <source>
        <dbReference type="SMART" id="SM01029"/>
    </source>
</evidence>
<keyword evidence="1" id="KW-0378">Hydrolase</keyword>
<dbReference type="InterPro" id="IPR036833">
    <property type="entry name" value="BetaGal_dom3_sf"/>
</dbReference>
<dbReference type="STRING" id="1314781.A0A165EMW4"/>
<dbReference type="Gene3D" id="3.20.20.80">
    <property type="entry name" value="Glycosidases"/>
    <property type="match status" value="1"/>
</dbReference>
<dbReference type="InterPro" id="IPR025300">
    <property type="entry name" value="BetaGal_jelly_roll_dom"/>
</dbReference>
<dbReference type="InterPro" id="IPR008979">
    <property type="entry name" value="Galactose-bd-like_sf"/>
</dbReference>
<dbReference type="Pfam" id="PF10435">
    <property type="entry name" value="BetaGal_dom2"/>
    <property type="match status" value="1"/>
</dbReference>
<dbReference type="SMART" id="SM01029">
    <property type="entry name" value="BetaGal_dom2"/>
    <property type="match status" value="1"/>
</dbReference>
<dbReference type="Proteomes" id="UP000077266">
    <property type="component" value="Unassembled WGS sequence"/>
</dbReference>
<dbReference type="SUPFAM" id="SSF51445">
    <property type="entry name" value="(Trans)glycosidases"/>
    <property type="match status" value="1"/>
</dbReference>
<evidence type="ECO:0000313" key="5">
    <source>
        <dbReference type="Proteomes" id="UP000077266"/>
    </source>
</evidence>
<dbReference type="EMBL" id="KV426129">
    <property type="protein sequence ID" value="KZV87312.1"/>
    <property type="molecule type" value="Genomic_DNA"/>
</dbReference>
<evidence type="ECO:0000256" key="1">
    <source>
        <dbReference type="ARBA" id="ARBA00022801"/>
    </source>
</evidence>
<dbReference type="InterPro" id="IPR031330">
    <property type="entry name" value="Gly_Hdrlase_35_cat"/>
</dbReference>
<feature type="non-terminal residue" evidence="4">
    <location>
        <position position="1"/>
    </location>
</feature>
<dbReference type="OrthoDB" id="1657402at2759"/>